<dbReference type="SUPFAM" id="SSF69065">
    <property type="entry name" value="RNase III domain-like"/>
    <property type="match status" value="1"/>
</dbReference>
<feature type="active site" evidence="9">
    <location>
        <position position="50"/>
    </location>
</feature>
<feature type="binding site" evidence="9">
    <location>
        <position position="46"/>
    </location>
    <ligand>
        <name>Mg(2+)</name>
        <dbReference type="ChEBI" id="CHEBI:18420"/>
    </ligand>
</feature>
<evidence type="ECO:0000256" key="7">
    <source>
        <dbReference type="ARBA" id="ARBA00022801"/>
    </source>
</evidence>
<dbReference type="HAMAP" id="MF_00104">
    <property type="entry name" value="RNase_III"/>
    <property type="match status" value="1"/>
</dbReference>
<keyword evidence="9" id="KW-0963">Cytoplasm</keyword>
<dbReference type="Pfam" id="PF00035">
    <property type="entry name" value="dsrm"/>
    <property type="match status" value="1"/>
</dbReference>
<keyword evidence="9" id="KW-0819">tRNA processing</keyword>
<dbReference type="InterPro" id="IPR036389">
    <property type="entry name" value="RNase_III_sf"/>
</dbReference>
<dbReference type="SUPFAM" id="SSF54768">
    <property type="entry name" value="dsRNA-binding domain-like"/>
    <property type="match status" value="1"/>
</dbReference>
<dbReference type="GO" id="GO:0046872">
    <property type="term" value="F:metal ion binding"/>
    <property type="evidence" value="ECO:0007669"/>
    <property type="project" value="UniProtKB-KW"/>
</dbReference>
<dbReference type="InterPro" id="IPR000999">
    <property type="entry name" value="RNase_III_dom"/>
</dbReference>
<evidence type="ECO:0000256" key="8">
    <source>
        <dbReference type="ARBA" id="ARBA00022884"/>
    </source>
</evidence>
<evidence type="ECO:0000256" key="2">
    <source>
        <dbReference type="ARBA" id="ARBA00010183"/>
    </source>
</evidence>
<name>A0A9D1YP32_9FIRM</name>
<comment type="subcellular location">
    <subcellularLocation>
        <location evidence="9">Cytoplasm</location>
    </subcellularLocation>
</comment>
<dbReference type="EMBL" id="DXDD01000082">
    <property type="protein sequence ID" value="HIY60283.1"/>
    <property type="molecule type" value="Genomic_DNA"/>
</dbReference>
<organism evidence="12 13">
    <name type="scientific">Candidatus Eisenbergiella pullistercoris</name>
    <dbReference type="NCBI Taxonomy" id="2838555"/>
    <lineage>
        <taxon>Bacteria</taxon>
        <taxon>Bacillati</taxon>
        <taxon>Bacillota</taxon>
        <taxon>Clostridia</taxon>
        <taxon>Lachnospirales</taxon>
        <taxon>Lachnospiraceae</taxon>
        <taxon>Eisenbergiella</taxon>
    </lineage>
</organism>
<keyword evidence="6 9" id="KW-0255">Endonuclease</keyword>
<comment type="function">
    <text evidence="9">Digests double-stranded RNA. Involved in the processing of primary rRNA transcript to yield the immediate precursors to the large and small rRNAs (23S and 16S). Processes some mRNAs, and tRNAs when they are encoded in the rRNA operon. Processes pre-crRNA and tracrRNA of type II CRISPR loci if present in the organism.</text>
</comment>
<feature type="binding site" evidence="9">
    <location>
        <position position="122"/>
    </location>
    <ligand>
        <name>Mg(2+)</name>
        <dbReference type="ChEBI" id="CHEBI:18420"/>
    </ligand>
</feature>
<keyword evidence="4 9" id="KW-0507">mRNA processing</keyword>
<keyword evidence="8 9" id="KW-0694">RNA-binding</keyword>
<keyword evidence="9" id="KW-0699">rRNA-binding</keyword>
<evidence type="ECO:0000256" key="1">
    <source>
        <dbReference type="ARBA" id="ARBA00000109"/>
    </source>
</evidence>
<dbReference type="Gene3D" id="1.10.1520.10">
    <property type="entry name" value="Ribonuclease III domain"/>
    <property type="match status" value="1"/>
</dbReference>
<dbReference type="Pfam" id="PF14622">
    <property type="entry name" value="Ribonucleas_3_3"/>
    <property type="match status" value="1"/>
</dbReference>
<evidence type="ECO:0000256" key="3">
    <source>
        <dbReference type="ARBA" id="ARBA00022552"/>
    </source>
</evidence>
<accession>A0A9D1YP32</accession>
<keyword evidence="7 9" id="KW-0378">Hydrolase</keyword>
<keyword evidence="9" id="KW-0479">Metal-binding</keyword>
<feature type="domain" description="DRBM" evidence="10">
    <location>
        <begin position="157"/>
        <end position="226"/>
    </location>
</feature>
<reference evidence="12" key="2">
    <citation type="submission" date="2021-04" db="EMBL/GenBank/DDBJ databases">
        <authorList>
            <person name="Gilroy R."/>
        </authorList>
    </citation>
    <scope>NUCLEOTIDE SEQUENCE</scope>
    <source>
        <strain evidence="12">ChiSxjej3B15-24422</strain>
    </source>
</reference>
<dbReference type="FunFam" id="1.10.1520.10:FF:000001">
    <property type="entry name" value="Ribonuclease 3"/>
    <property type="match status" value="1"/>
</dbReference>
<dbReference type="AlphaFoldDB" id="A0A9D1YP32"/>
<dbReference type="PROSITE" id="PS50142">
    <property type="entry name" value="RNASE_3_2"/>
    <property type="match status" value="1"/>
</dbReference>
<comment type="similarity">
    <text evidence="2">Belongs to the ribonuclease III family.</text>
</comment>
<dbReference type="GO" id="GO:0004525">
    <property type="term" value="F:ribonuclease III activity"/>
    <property type="evidence" value="ECO:0007669"/>
    <property type="project" value="UniProtKB-UniRule"/>
</dbReference>
<dbReference type="CDD" id="cd00593">
    <property type="entry name" value="RIBOc"/>
    <property type="match status" value="1"/>
</dbReference>
<protein>
    <recommendedName>
        <fullName evidence="9">Ribonuclease 3</fullName>
        <ecNumber evidence="9">3.1.26.3</ecNumber>
    </recommendedName>
    <alternativeName>
        <fullName evidence="9">Ribonuclease III</fullName>
        <shortName evidence="9">RNase III</shortName>
    </alternativeName>
</protein>
<evidence type="ECO:0000256" key="4">
    <source>
        <dbReference type="ARBA" id="ARBA00022664"/>
    </source>
</evidence>
<dbReference type="PANTHER" id="PTHR11207">
    <property type="entry name" value="RIBONUCLEASE III"/>
    <property type="match status" value="1"/>
</dbReference>
<dbReference type="InterPro" id="IPR014720">
    <property type="entry name" value="dsRBD_dom"/>
</dbReference>
<feature type="domain" description="RNase III" evidence="11">
    <location>
        <begin position="4"/>
        <end position="133"/>
    </location>
</feature>
<sequence>MHNLEELEKRIGYIFQDKMLLKQALTHSSFANEQKINRYGNYERLEFLGDAVLELVSSDFLFHENPDMPEGKLTRLRSSMVCEPALAYCARDLELETYILLGRGEEGTGGRKRDSIISDVMEAVIGALYLDGGLPAAHRFIHRFVLSDLENKILFYDSKSILQEMVQAMPGTQLTYELTGEEGPEHDKQFLVEARLNGKTEGRGRGRSKKAAEQQAAYQVILMLRKKTETTGQGHVFKEH</sequence>
<evidence type="ECO:0000313" key="13">
    <source>
        <dbReference type="Proteomes" id="UP000824007"/>
    </source>
</evidence>
<dbReference type="GO" id="GO:0019843">
    <property type="term" value="F:rRNA binding"/>
    <property type="evidence" value="ECO:0007669"/>
    <property type="project" value="UniProtKB-KW"/>
</dbReference>
<dbReference type="SMART" id="SM00358">
    <property type="entry name" value="DSRM"/>
    <property type="match status" value="1"/>
</dbReference>
<dbReference type="NCBIfam" id="TIGR02191">
    <property type="entry name" value="RNaseIII"/>
    <property type="match status" value="1"/>
</dbReference>
<keyword evidence="9" id="KW-0460">Magnesium</keyword>
<evidence type="ECO:0000256" key="6">
    <source>
        <dbReference type="ARBA" id="ARBA00022759"/>
    </source>
</evidence>
<keyword evidence="3 9" id="KW-0698">rRNA processing</keyword>
<dbReference type="Gene3D" id="3.30.160.20">
    <property type="match status" value="1"/>
</dbReference>
<gene>
    <name evidence="9 12" type="primary">rnc</name>
    <name evidence="12" type="ORF">H9831_06345</name>
</gene>
<comment type="catalytic activity">
    <reaction evidence="1 9">
        <text>Endonucleolytic cleavage to 5'-phosphomonoester.</text>
        <dbReference type="EC" id="3.1.26.3"/>
    </reaction>
</comment>
<reference evidence="12" key="1">
    <citation type="journal article" date="2021" name="PeerJ">
        <title>Extensive microbial diversity within the chicken gut microbiome revealed by metagenomics and culture.</title>
        <authorList>
            <person name="Gilroy R."/>
            <person name="Ravi A."/>
            <person name="Getino M."/>
            <person name="Pursley I."/>
            <person name="Horton D.L."/>
            <person name="Alikhan N.F."/>
            <person name="Baker D."/>
            <person name="Gharbi K."/>
            <person name="Hall N."/>
            <person name="Watson M."/>
            <person name="Adriaenssens E.M."/>
            <person name="Foster-Nyarko E."/>
            <person name="Jarju S."/>
            <person name="Secka A."/>
            <person name="Antonio M."/>
            <person name="Oren A."/>
            <person name="Chaudhuri R.R."/>
            <person name="La Ragione R."/>
            <person name="Hildebrand F."/>
            <person name="Pallen M.J."/>
        </authorList>
    </citation>
    <scope>NUCLEOTIDE SEQUENCE</scope>
    <source>
        <strain evidence="12">ChiSxjej3B15-24422</strain>
    </source>
</reference>
<evidence type="ECO:0000259" key="10">
    <source>
        <dbReference type="PROSITE" id="PS50137"/>
    </source>
</evidence>
<comment type="subunit">
    <text evidence="9">Homodimer.</text>
</comment>
<feature type="binding site" evidence="9">
    <location>
        <position position="119"/>
    </location>
    <ligand>
        <name>Mg(2+)</name>
        <dbReference type="ChEBI" id="CHEBI:18420"/>
    </ligand>
</feature>
<dbReference type="PROSITE" id="PS50137">
    <property type="entry name" value="DS_RBD"/>
    <property type="match status" value="1"/>
</dbReference>
<dbReference type="EC" id="3.1.26.3" evidence="9"/>
<dbReference type="GO" id="GO:0003725">
    <property type="term" value="F:double-stranded RNA binding"/>
    <property type="evidence" value="ECO:0007669"/>
    <property type="project" value="TreeGrafter"/>
</dbReference>
<evidence type="ECO:0000256" key="5">
    <source>
        <dbReference type="ARBA" id="ARBA00022722"/>
    </source>
</evidence>
<comment type="caution">
    <text evidence="12">The sequence shown here is derived from an EMBL/GenBank/DDBJ whole genome shotgun (WGS) entry which is preliminary data.</text>
</comment>
<evidence type="ECO:0000259" key="11">
    <source>
        <dbReference type="PROSITE" id="PS50142"/>
    </source>
</evidence>
<dbReference type="InterPro" id="IPR011907">
    <property type="entry name" value="RNase_III"/>
</dbReference>
<feature type="active site" evidence="9">
    <location>
        <position position="122"/>
    </location>
</feature>
<dbReference type="GO" id="GO:0008033">
    <property type="term" value="P:tRNA processing"/>
    <property type="evidence" value="ECO:0007669"/>
    <property type="project" value="UniProtKB-KW"/>
</dbReference>
<dbReference type="Proteomes" id="UP000824007">
    <property type="component" value="Unassembled WGS sequence"/>
</dbReference>
<dbReference type="SMART" id="SM00535">
    <property type="entry name" value="RIBOc"/>
    <property type="match status" value="1"/>
</dbReference>
<evidence type="ECO:0000313" key="12">
    <source>
        <dbReference type="EMBL" id="HIY60283.1"/>
    </source>
</evidence>
<proteinExistence type="inferred from homology"/>
<dbReference type="PANTHER" id="PTHR11207:SF0">
    <property type="entry name" value="RIBONUCLEASE 3"/>
    <property type="match status" value="1"/>
</dbReference>
<dbReference type="GO" id="GO:0006397">
    <property type="term" value="P:mRNA processing"/>
    <property type="evidence" value="ECO:0007669"/>
    <property type="project" value="UniProtKB-UniRule"/>
</dbReference>
<dbReference type="GO" id="GO:0010468">
    <property type="term" value="P:regulation of gene expression"/>
    <property type="evidence" value="ECO:0007669"/>
    <property type="project" value="TreeGrafter"/>
</dbReference>
<comment type="cofactor">
    <cofactor evidence="9">
        <name>Mg(2+)</name>
        <dbReference type="ChEBI" id="CHEBI:18420"/>
    </cofactor>
</comment>
<keyword evidence="5 9" id="KW-0540">Nuclease</keyword>
<dbReference type="GO" id="GO:0005737">
    <property type="term" value="C:cytoplasm"/>
    <property type="evidence" value="ECO:0007669"/>
    <property type="project" value="UniProtKB-SubCell"/>
</dbReference>
<dbReference type="PROSITE" id="PS00517">
    <property type="entry name" value="RNASE_3_1"/>
    <property type="match status" value="1"/>
</dbReference>
<dbReference type="CDD" id="cd10845">
    <property type="entry name" value="DSRM_RNAse_III_family"/>
    <property type="match status" value="1"/>
</dbReference>
<dbReference type="GO" id="GO:0006364">
    <property type="term" value="P:rRNA processing"/>
    <property type="evidence" value="ECO:0007669"/>
    <property type="project" value="UniProtKB-UniRule"/>
</dbReference>
<evidence type="ECO:0000256" key="9">
    <source>
        <dbReference type="HAMAP-Rule" id="MF_00104"/>
    </source>
</evidence>